<keyword evidence="1" id="KW-1133">Transmembrane helix</keyword>
<dbReference type="EMBL" id="JABBFW010000004">
    <property type="protein sequence ID" value="NML15012.1"/>
    <property type="molecule type" value="Genomic_DNA"/>
</dbReference>
<dbReference type="RefSeq" id="WP_169159910.1">
    <property type="nucleotide sequence ID" value="NZ_JABBFW010000004.1"/>
</dbReference>
<keyword evidence="3" id="KW-0547">Nucleotide-binding</keyword>
<dbReference type="InterPro" id="IPR027417">
    <property type="entry name" value="P-loop_NTPase"/>
</dbReference>
<dbReference type="InterPro" id="IPR049052">
    <property type="entry name" value="nSTAND1"/>
</dbReference>
<accession>A0A848F6K4</accession>
<feature type="domain" description="Novel STAND NTPase 1" evidence="2">
    <location>
        <begin position="24"/>
        <end position="432"/>
    </location>
</feature>
<dbReference type="PROSITE" id="PS00675">
    <property type="entry name" value="SIGMA54_INTERACT_1"/>
    <property type="match status" value="1"/>
</dbReference>
<comment type="caution">
    <text evidence="3">The sequence shown here is derived from an EMBL/GenBank/DDBJ whole genome shotgun (WGS) entry which is preliminary data.</text>
</comment>
<evidence type="ECO:0000256" key="1">
    <source>
        <dbReference type="SAM" id="Phobius"/>
    </source>
</evidence>
<protein>
    <submittedName>
        <fullName evidence="3">ATP-binding protein</fullName>
    </submittedName>
</protein>
<feature type="transmembrane region" description="Helical" evidence="1">
    <location>
        <begin position="510"/>
        <end position="529"/>
    </location>
</feature>
<organism evidence="3 4">
    <name type="scientific">Azohydromonas caseinilytica</name>
    <dbReference type="NCBI Taxonomy" id="2728836"/>
    <lineage>
        <taxon>Bacteria</taxon>
        <taxon>Pseudomonadati</taxon>
        <taxon>Pseudomonadota</taxon>
        <taxon>Betaproteobacteria</taxon>
        <taxon>Burkholderiales</taxon>
        <taxon>Sphaerotilaceae</taxon>
        <taxon>Azohydromonas</taxon>
    </lineage>
</organism>
<keyword evidence="1" id="KW-0472">Membrane</keyword>
<dbReference type="Pfam" id="PF20703">
    <property type="entry name" value="nSTAND1"/>
    <property type="match status" value="1"/>
</dbReference>
<evidence type="ECO:0000313" key="3">
    <source>
        <dbReference type="EMBL" id="NML15012.1"/>
    </source>
</evidence>
<proteinExistence type="predicted"/>
<keyword evidence="3" id="KW-0067">ATP-binding</keyword>
<reference evidence="3 4" key="1">
    <citation type="submission" date="2020-04" db="EMBL/GenBank/DDBJ databases">
        <title>Azohydromonas sp. isolated from soil.</title>
        <authorList>
            <person name="Dahal R.H."/>
        </authorList>
    </citation>
    <scope>NUCLEOTIDE SEQUENCE [LARGE SCALE GENOMIC DNA]</scope>
    <source>
        <strain evidence="3 4">G-1-1-14</strain>
    </source>
</reference>
<keyword evidence="4" id="KW-1185">Reference proteome</keyword>
<keyword evidence="1" id="KW-0812">Transmembrane</keyword>
<gene>
    <name evidence="3" type="ORF">HHL10_08485</name>
</gene>
<dbReference type="InterPro" id="IPR025662">
    <property type="entry name" value="Sigma_54_int_dom_ATP-bd_1"/>
</dbReference>
<dbReference type="GO" id="GO:0005524">
    <property type="term" value="F:ATP binding"/>
    <property type="evidence" value="ECO:0007669"/>
    <property type="project" value="UniProtKB-KW"/>
</dbReference>
<sequence length="729" mass="80259">MSAFLPEAAQVDEAGFALSLPPRPYPGLRPFDCSEWPIFFGRERMVDAVVTRLVRRQFIVVHGDSGSGKSSLIRAGVLPRLHQEQGRGGMRWRTCVALPGGGPLDNLARALAALDGSGNDEAQLLALHRALHLGRQAPAALAELLLADDNDYLCILIDQFEELFEVARRADMHAEAELLTELLVAMAEAPPRGLYIALTMRSEFLGACARFKGLAEAVNVHQYLLPPMETSDMLRAIREPALLYGGRIDAALAERLAADAAGIDGLPLVQHALMLLHREHGGDDPGWLLAPQHYPADGLGALLSRHADAVAQEVNAAIPDRPRLVEDLFRALTTITAEGHAVRRRQPLQALADVTATSVATVTQAVDILRADGVSFLTPRPPQPLQPGDFIDIGHEALMRHWSRMADPRDGWLMREFRNGLVWRSLLVQAESFERNPGNVLSEATTEERRRWLQRRNKAWAERYGGGWERVQALMNASVKAAEDRRAGQAQALRKEVEDRQKMERLRRQLGILAVFLVLTTVLGGVALYQRTQALANMARAQSAEAEARMAGTRYLELLEQTRASYAALQASVARLRSAETAGSEADLRYAVEQAASSLDGAAQELRQASTGLAPRVYIHIANERQRAAAEAFRLQLGKLQLGSATVVAPGVQLVEKQQNNGVLRCFRASECRDEAPQLLRLINALLASPKLELQDLSERYDASSRIRPRHYEVWFGNEDVKPASPSAK</sequence>
<dbReference type="Proteomes" id="UP000574067">
    <property type="component" value="Unassembled WGS sequence"/>
</dbReference>
<name>A0A848F6K4_9BURK</name>
<evidence type="ECO:0000259" key="2">
    <source>
        <dbReference type="Pfam" id="PF20703"/>
    </source>
</evidence>
<dbReference type="AlphaFoldDB" id="A0A848F6K4"/>
<dbReference type="SUPFAM" id="SSF52540">
    <property type="entry name" value="P-loop containing nucleoside triphosphate hydrolases"/>
    <property type="match status" value="1"/>
</dbReference>
<evidence type="ECO:0000313" key="4">
    <source>
        <dbReference type="Proteomes" id="UP000574067"/>
    </source>
</evidence>